<gene>
    <name evidence="3" type="ORF">MYP_3769</name>
</gene>
<accession>A0A098LJ96</accession>
<evidence type="ECO:0000313" key="4">
    <source>
        <dbReference type="Proteomes" id="UP000030185"/>
    </source>
</evidence>
<feature type="transmembrane region" description="Helical" evidence="1">
    <location>
        <begin position="70"/>
        <end position="91"/>
    </location>
</feature>
<keyword evidence="4" id="KW-1185">Reference proteome</keyword>
<feature type="domain" description="DUF2062" evidence="2">
    <location>
        <begin position="13"/>
        <end position="155"/>
    </location>
</feature>
<dbReference type="PANTHER" id="PTHR35102">
    <property type="entry name" value="E3 UBIQUITIN-PROTEIN LIGASE"/>
    <property type="match status" value="1"/>
</dbReference>
<dbReference type="PANTHER" id="PTHR35102:SF1">
    <property type="entry name" value="E3 UBIQUITIN-PROTEIN LIGASE"/>
    <property type="match status" value="1"/>
</dbReference>
<dbReference type="AlphaFoldDB" id="A0A098LJ96"/>
<organism evidence="3 4">
    <name type="scientific">Sporocytophaga myxococcoides</name>
    <dbReference type="NCBI Taxonomy" id="153721"/>
    <lineage>
        <taxon>Bacteria</taxon>
        <taxon>Pseudomonadati</taxon>
        <taxon>Bacteroidota</taxon>
        <taxon>Cytophagia</taxon>
        <taxon>Cytophagales</taxon>
        <taxon>Cytophagaceae</taxon>
        <taxon>Sporocytophaga</taxon>
    </lineage>
</organism>
<dbReference type="Proteomes" id="UP000030185">
    <property type="component" value="Unassembled WGS sequence"/>
</dbReference>
<feature type="transmembrane region" description="Helical" evidence="1">
    <location>
        <begin position="122"/>
        <end position="148"/>
    </location>
</feature>
<dbReference type="Pfam" id="PF09835">
    <property type="entry name" value="DUF2062"/>
    <property type="match status" value="1"/>
</dbReference>
<proteinExistence type="predicted"/>
<feature type="transmembrane region" description="Helical" evidence="1">
    <location>
        <begin position="28"/>
        <end position="58"/>
    </location>
</feature>
<dbReference type="RefSeq" id="WP_045466603.1">
    <property type="nucleotide sequence ID" value="NZ_BBLT01000008.1"/>
</dbReference>
<dbReference type="InterPro" id="IPR018639">
    <property type="entry name" value="DUF2062"/>
</dbReference>
<keyword evidence="1" id="KW-0812">Transmembrane</keyword>
<name>A0A098LJ96_9BACT</name>
<sequence>MNLSILRKTKFVRFFINFIKQGATPEKIALTVALGVIIGAFPVIGPTTILCTLAALILRVNMAAIQFVNYTTYPIQIITILPFYKFGAYLFGDKTFNIPLEEFTGMFRQDIWGSLIFFGNAIFHAVVAWCLVAPIAGGLIYFSVLYLIKKFSGKKQII</sequence>
<dbReference type="EMBL" id="BBLT01000008">
    <property type="protein sequence ID" value="GAL86539.1"/>
    <property type="molecule type" value="Genomic_DNA"/>
</dbReference>
<comment type="caution">
    <text evidence="3">The sequence shown here is derived from an EMBL/GenBank/DDBJ whole genome shotgun (WGS) entry which is preliminary data.</text>
</comment>
<dbReference type="eggNOG" id="COG3216">
    <property type="taxonomic scope" value="Bacteria"/>
</dbReference>
<reference evidence="3 4" key="1">
    <citation type="submission" date="2014-09" db="EMBL/GenBank/DDBJ databases">
        <title>Sporocytophaga myxococcoides PG-01 genome sequencing.</title>
        <authorList>
            <person name="Liu L."/>
            <person name="Gao P.J."/>
            <person name="Chen G.J."/>
            <person name="Wang L.S."/>
        </authorList>
    </citation>
    <scope>NUCLEOTIDE SEQUENCE [LARGE SCALE GENOMIC DNA]</scope>
    <source>
        <strain evidence="3 4">PG-01</strain>
    </source>
</reference>
<keyword evidence="1" id="KW-1133">Transmembrane helix</keyword>
<evidence type="ECO:0000256" key="1">
    <source>
        <dbReference type="SAM" id="Phobius"/>
    </source>
</evidence>
<keyword evidence="1" id="KW-0472">Membrane</keyword>
<dbReference type="STRING" id="153721.MYP_3769"/>
<protein>
    <submittedName>
        <fullName evidence="3">Cytoplasmic membrane protein</fullName>
    </submittedName>
</protein>
<evidence type="ECO:0000313" key="3">
    <source>
        <dbReference type="EMBL" id="GAL86539.1"/>
    </source>
</evidence>
<evidence type="ECO:0000259" key="2">
    <source>
        <dbReference type="Pfam" id="PF09835"/>
    </source>
</evidence>
<dbReference type="OrthoDB" id="978759at2"/>